<organism evidence="8 9">
    <name type="scientific">Acrasis kona</name>
    <dbReference type="NCBI Taxonomy" id="1008807"/>
    <lineage>
        <taxon>Eukaryota</taxon>
        <taxon>Discoba</taxon>
        <taxon>Heterolobosea</taxon>
        <taxon>Tetramitia</taxon>
        <taxon>Eutetramitia</taxon>
        <taxon>Acrasidae</taxon>
        <taxon>Acrasis</taxon>
    </lineage>
</organism>
<comment type="subcellular location">
    <subcellularLocation>
        <location evidence="1">Membrane</location>
        <topology evidence="1">Lipid-anchor</topology>
    </subcellularLocation>
</comment>
<name>A0AAW2Z834_9EUKA</name>
<evidence type="ECO:0000256" key="4">
    <source>
        <dbReference type="ARBA" id="ARBA00023134"/>
    </source>
</evidence>
<evidence type="ECO:0000256" key="1">
    <source>
        <dbReference type="ARBA" id="ARBA00004635"/>
    </source>
</evidence>
<evidence type="ECO:0000313" key="9">
    <source>
        <dbReference type="Proteomes" id="UP001431209"/>
    </source>
</evidence>
<evidence type="ECO:0000256" key="5">
    <source>
        <dbReference type="ARBA" id="ARBA00023136"/>
    </source>
</evidence>
<keyword evidence="9" id="KW-1185">Reference proteome</keyword>
<keyword evidence="4" id="KW-0342">GTP-binding</keyword>
<reference evidence="8 9" key="1">
    <citation type="submission" date="2024-03" db="EMBL/GenBank/DDBJ databases">
        <title>The Acrasis kona genome and developmental transcriptomes reveal deep origins of eukaryotic multicellular pathways.</title>
        <authorList>
            <person name="Sheikh S."/>
            <person name="Fu C.-J."/>
            <person name="Brown M.W."/>
            <person name="Baldauf S.L."/>
        </authorList>
    </citation>
    <scope>NUCLEOTIDE SEQUENCE [LARGE SCALE GENOMIC DNA]</scope>
    <source>
        <strain evidence="8 9">ATCC MYA-3509</strain>
    </source>
</reference>
<dbReference type="SMART" id="SM00175">
    <property type="entry name" value="RAB"/>
    <property type="match status" value="1"/>
</dbReference>
<dbReference type="Proteomes" id="UP001431209">
    <property type="component" value="Unassembled WGS sequence"/>
</dbReference>
<dbReference type="PROSITE" id="PS51421">
    <property type="entry name" value="RAS"/>
    <property type="match status" value="1"/>
</dbReference>
<keyword evidence="5" id="KW-0472">Membrane</keyword>
<dbReference type="SMART" id="SM00176">
    <property type="entry name" value="RAN"/>
    <property type="match status" value="1"/>
</dbReference>
<dbReference type="SMART" id="SM00173">
    <property type="entry name" value="RAS"/>
    <property type="match status" value="1"/>
</dbReference>
<dbReference type="PROSITE" id="PS51419">
    <property type="entry name" value="RAB"/>
    <property type="match status" value="1"/>
</dbReference>
<comment type="caution">
    <text evidence="8">The sequence shown here is derived from an EMBL/GenBank/DDBJ whole genome shotgun (WGS) entry which is preliminary data.</text>
</comment>
<evidence type="ECO:0000256" key="2">
    <source>
        <dbReference type="ARBA" id="ARBA00006270"/>
    </source>
</evidence>
<keyword evidence="6" id="KW-0449">Lipoprotein</keyword>
<dbReference type="NCBIfam" id="TIGR00231">
    <property type="entry name" value="small_GTP"/>
    <property type="match status" value="1"/>
</dbReference>
<proteinExistence type="inferred from homology"/>
<evidence type="ECO:0000256" key="3">
    <source>
        <dbReference type="ARBA" id="ARBA00022741"/>
    </source>
</evidence>
<dbReference type="InterPro" id="IPR001806">
    <property type="entry name" value="Small_GTPase"/>
</dbReference>
<sequence>MSYPSINEQESHDFYVKVVVTGDSGVGKSNLMSQFTNKGFRLDSKSTIGIEFSKKLLKLDNGTVLAHVWDTAGQERFRSLSATFYRGAKGSLLAYDVTSRQTFINCKTWLKEFRDMADPNAITVLIGNKNDLRHLRAVTVEEGKIFAEQNGLLFLETSALENYNVEEAFKTLLVECTRDMQRIVSDDKTDSVVPHGLPISSLEPTPAAKPCFSCQ</sequence>
<dbReference type="PANTHER" id="PTHR47979">
    <property type="entry name" value="DRAB11-RELATED"/>
    <property type="match status" value="1"/>
</dbReference>
<dbReference type="InterPro" id="IPR005225">
    <property type="entry name" value="Small_GTP-bd"/>
</dbReference>
<dbReference type="SUPFAM" id="SSF52540">
    <property type="entry name" value="P-loop containing nucleoside triphosphate hydrolases"/>
    <property type="match status" value="1"/>
</dbReference>
<dbReference type="EMBL" id="JAOPGA020001102">
    <property type="protein sequence ID" value="KAL0485100.1"/>
    <property type="molecule type" value="Genomic_DNA"/>
</dbReference>
<keyword evidence="7" id="KW-0636">Prenylation</keyword>
<evidence type="ECO:0000256" key="6">
    <source>
        <dbReference type="ARBA" id="ARBA00023288"/>
    </source>
</evidence>
<dbReference type="PROSITE" id="PS51420">
    <property type="entry name" value="RHO"/>
    <property type="match status" value="1"/>
</dbReference>
<protein>
    <submittedName>
        <fullName evidence="8">Ras-related protein Rab</fullName>
    </submittedName>
</protein>
<dbReference type="InterPro" id="IPR050209">
    <property type="entry name" value="Rab_GTPases_membrane_traffic"/>
</dbReference>
<gene>
    <name evidence="8" type="ORF">AKO1_011818</name>
</gene>
<dbReference type="GO" id="GO:0003924">
    <property type="term" value="F:GTPase activity"/>
    <property type="evidence" value="ECO:0007669"/>
    <property type="project" value="InterPro"/>
</dbReference>
<keyword evidence="3" id="KW-0547">Nucleotide-binding</keyword>
<accession>A0AAW2Z834</accession>
<comment type="similarity">
    <text evidence="2">Belongs to the small GTPase superfamily. Rab family.</text>
</comment>
<dbReference type="SMART" id="SM00174">
    <property type="entry name" value="RHO"/>
    <property type="match status" value="1"/>
</dbReference>
<dbReference type="Gene3D" id="3.40.50.300">
    <property type="entry name" value="P-loop containing nucleotide triphosphate hydrolases"/>
    <property type="match status" value="1"/>
</dbReference>
<dbReference type="FunFam" id="3.40.50.300:FF:000274">
    <property type="entry name" value="ras-related protein RABA5a"/>
    <property type="match status" value="1"/>
</dbReference>
<evidence type="ECO:0000313" key="8">
    <source>
        <dbReference type="EMBL" id="KAL0485100.1"/>
    </source>
</evidence>
<dbReference type="PRINTS" id="PR00449">
    <property type="entry name" value="RASTRNSFRMNG"/>
</dbReference>
<dbReference type="InterPro" id="IPR027417">
    <property type="entry name" value="P-loop_NTPase"/>
</dbReference>
<dbReference type="GO" id="GO:0005525">
    <property type="term" value="F:GTP binding"/>
    <property type="evidence" value="ECO:0007669"/>
    <property type="project" value="UniProtKB-KW"/>
</dbReference>
<dbReference type="Pfam" id="PF00071">
    <property type="entry name" value="Ras"/>
    <property type="match status" value="1"/>
</dbReference>
<dbReference type="GO" id="GO:0016020">
    <property type="term" value="C:membrane"/>
    <property type="evidence" value="ECO:0007669"/>
    <property type="project" value="UniProtKB-SubCell"/>
</dbReference>
<dbReference type="AlphaFoldDB" id="A0AAW2Z834"/>
<evidence type="ECO:0000256" key="7">
    <source>
        <dbReference type="ARBA" id="ARBA00023289"/>
    </source>
</evidence>